<dbReference type="InterPro" id="IPR011050">
    <property type="entry name" value="Pectin_lyase_fold/virulence"/>
</dbReference>
<keyword evidence="12" id="KW-1185">Reference proteome</keyword>
<feature type="signal peptide" evidence="9">
    <location>
        <begin position="1"/>
        <end position="21"/>
    </location>
</feature>
<evidence type="ECO:0000256" key="2">
    <source>
        <dbReference type="ARBA" id="ARBA00004613"/>
    </source>
</evidence>
<dbReference type="InterPro" id="IPR006626">
    <property type="entry name" value="PbH1"/>
</dbReference>
<name>A0ABP9QM25_9RHOO</name>
<accession>A0ABP9QM25</accession>
<evidence type="ECO:0000313" key="12">
    <source>
        <dbReference type="Proteomes" id="UP001500547"/>
    </source>
</evidence>
<dbReference type="RefSeq" id="WP_345532537.1">
    <property type="nucleotide sequence ID" value="NZ_BAABLD010000008.1"/>
</dbReference>
<dbReference type="PROSITE" id="PS51257">
    <property type="entry name" value="PROKAR_LIPOPROTEIN"/>
    <property type="match status" value="1"/>
</dbReference>
<dbReference type="InterPro" id="IPR012334">
    <property type="entry name" value="Pectin_lyas_fold"/>
</dbReference>
<evidence type="ECO:0000256" key="9">
    <source>
        <dbReference type="SAM" id="SignalP"/>
    </source>
</evidence>
<evidence type="ECO:0000256" key="5">
    <source>
        <dbReference type="ARBA" id="ARBA00022729"/>
    </source>
</evidence>
<dbReference type="InterPro" id="IPR053868">
    <property type="entry name" value="Pel9A-like_beta_helix"/>
</dbReference>
<organism evidence="11 12">
    <name type="scientific">Viridibacterium curvum</name>
    <dbReference type="NCBI Taxonomy" id="1101404"/>
    <lineage>
        <taxon>Bacteria</taxon>
        <taxon>Pseudomonadati</taxon>
        <taxon>Pseudomonadota</taxon>
        <taxon>Betaproteobacteria</taxon>
        <taxon>Rhodocyclales</taxon>
        <taxon>Rhodocyclaceae</taxon>
        <taxon>Viridibacterium</taxon>
    </lineage>
</organism>
<evidence type="ECO:0000256" key="6">
    <source>
        <dbReference type="ARBA" id="ARBA00022837"/>
    </source>
</evidence>
<dbReference type="InterPro" id="IPR052052">
    <property type="entry name" value="Polysaccharide_Lyase_9"/>
</dbReference>
<dbReference type="Gene3D" id="2.160.20.10">
    <property type="entry name" value="Single-stranded right-handed beta-helix, Pectin lyase-like"/>
    <property type="match status" value="1"/>
</dbReference>
<keyword evidence="6" id="KW-0106">Calcium</keyword>
<keyword evidence="7" id="KW-0456">Lyase</keyword>
<evidence type="ECO:0000313" key="11">
    <source>
        <dbReference type="EMBL" id="GAA5164182.1"/>
    </source>
</evidence>
<keyword evidence="5 9" id="KW-0732">Signal</keyword>
<proteinExistence type="inferred from homology"/>
<keyword evidence="4" id="KW-0479">Metal-binding</keyword>
<protein>
    <submittedName>
        <fullName evidence="11">Right-handed parallel beta-helix repeat-containing protein</fullName>
    </submittedName>
</protein>
<comment type="similarity">
    <text evidence="8">Belongs to the polysaccharide lyase 9 family.</text>
</comment>
<sequence>MRNTALLGALAALLAMTSAHAAPTITGCGTETSNLTASKVYYVTPGGSDSGAGTSFSAPMSFSAALSKVTAGQMILLQPGTYPIKYTAGAKNTITLSKSGSSSARIYMVAANCGRAVIDFQFPSKTWVQDSYGFYLTGNYWYFKGIAVTRAGYQGTYVTGANNTFENAAFYDNRNSGLEINKGGSYTTVINTDSYNNYDPKKNGSMADGFASKQTQGAGNYFYGCRAWNNSDDGFDTFDSTQAVKIENSWAFNNGINLWSDSAFAGNGNGFKLGGNSAVQRNVITNSVAFGHPNKGFDQNSNTGGVTLYNNTGYKNKINFSWGGTLASGEKNTLKNNASLSGTSADVIKNSTSTNNTWNSITTSSSDFASLDTSLATKARNADGSLPSTSLFRLSSSSKLVDKGVNVGIAYKGAAPDLGAFELK</sequence>
<evidence type="ECO:0000256" key="7">
    <source>
        <dbReference type="ARBA" id="ARBA00023239"/>
    </source>
</evidence>
<comment type="caution">
    <text evidence="11">The sequence shown here is derived from an EMBL/GenBank/DDBJ whole genome shotgun (WGS) entry which is preliminary data.</text>
</comment>
<dbReference type="EMBL" id="BAABLD010000008">
    <property type="protein sequence ID" value="GAA5164182.1"/>
    <property type="molecule type" value="Genomic_DNA"/>
</dbReference>
<evidence type="ECO:0000256" key="1">
    <source>
        <dbReference type="ARBA" id="ARBA00001913"/>
    </source>
</evidence>
<dbReference type="Pfam" id="PF22842">
    <property type="entry name" value="Pel9A-like_beta_helix"/>
    <property type="match status" value="1"/>
</dbReference>
<dbReference type="SMART" id="SM00710">
    <property type="entry name" value="PbH1"/>
    <property type="match status" value="4"/>
</dbReference>
<dbReference type="Proteomes" id="UP001500547">
    <property type="component" value="Unassembled WGS sequence"/>
</dbReference>
<dbReference type="SUPFAM" id="SSF51126">
    <property type="entry name" value="Pectin lyase-like"/>
    <property type="match status" value="1"/>
</dbReference>
<feature type="domain" description="Pel9A-like right handed beta-helix region" evidence="10">
    <location>
        <begin position="34"/>
        <end position="320"/>
    </location>
</feature>
<evidence type="ECO:0000256" key="8">
    <source>
        <dbReference type="ARBA" id="ARBA00038263"/>
    </source>
</evidence>
<evidence type="ECO:0000256" key="3">
    <source>
        <dbReference type="ARBA" id="ARBA00022525"/>
    </source>
</evidence>
<comment type="cofactor">
    <cofactor evidence="1">
        <name>Ca(2+)</name>
        <dbReference type="ChEBI" id="CHEBI:29108"/>
    </cofactor>
</comment>
<dbReference type="PANTHER" id="PTHR40088">
    <property type="entry name" value="PECTATE LYASE (EUROFUNG)"/>
    <property type="match status" value="1"/>
</dbReference>
<comment type="subcellular location">
    <subcellularLocation>
        <location evidence="2">Secreted</location>
    </subcellularLocation>
</comment>
<gene>
    <name evidence="11" type="ORF">GCM10025770_17590</name>
</gene>
<keyword evidence="3" id="KW-0964">Secreted</keyword>
<reference evidence="12" key="1">
    <citation type="journal article" date="2019" name="Int. J. Syst. Evol. Microbiol.">
        <title>The Global Catalogue of Microorganisms (GCM) 10K type strain sequencing project: providing services to taxonomists for standard genome sequencing and annotation.</title>
        <authorList>
            <consortium name="The Broad Institute Genomics Platform"/>
            <consortium name="The Broad Institute Genome Sequencing Center for Infectious Disease"/>
            <person name="Wu L."/>
            <person name="Ma J."/>
        </authorList>
    </citation>
    <scope>NUCLEOTIDE SEQUENCE [LARGE SCALE GENOMIC DNA]</scope>
    <source>
        <strain evidence="12">JCM 18715</strain>
    </source>
</reference>
<evidence type="ECO:0000259" key="10">
    <source>
        <dbReference type="Pfam" id="PF22842"/>
    </source>
</evidence>
<dbReference type="PANTHER" id="PTHR40088:SF1">
    <property type="entry name" value="PECTATE LYASE PEL9"/>
    <property type="match status" value="1"/>
</dbReference>
<feature type="chain" id="PRO_5046535560" evidence="9">
    <location>
        <begin position="22"/>
        <end position="424"/>
    </location>
</feature>
<evidence type="ECO:0000256" key="4">
    <source>
        <dbReference type="ARBA" id="ARBA00022723"/>
    </source>
</evidence>